<dbReference type="GeneID" id="90996577"/>
<dbReference type="STRING" id="1123404.SAMN02745784_00567"/>
<protein>
    <submittedName>
        <fullName evidence="1">L-ascorbate metabolism protein UlaG, beta-lactamase superfamily</fullName>
    </submittedName>
</protein>
<proteinExistence type="predicted"/>
<dbReference type="RefSeq" id="WP_072972946.1">
    <property type="nucleotide sequence ID" value="NZ_FQTY01000002.1"/>
</dbReference>
<reference evidence="2" key="1">
    <citation type="submission" date="2016-11" db="EMBL/GenBank/DDBJ databases">
        <authorList>
            <person name="Varghese N."/>
            <person name="Submissions S."/>
        </authorList>
    </citation>
    <scope>NUCLEOTIDE SEQUENCE [LARGE SCALE GENOMIC DNA]</scope>
    <source>
        <strain evidence="2">DSM 18095</strain>
    </source>
</reference>
<evidence type="ECO:0000313" key="2">
    <source>
        <dbReference type="Proteomes" id="UP000184114"/>
    </source>
</evidence>
<dbReference type="Gene3D" id="3.60.15.10">
    <property type="entry name" value="Ribonuclease Z/Hydroxyacylglutathione hydrolase-like"/>
    <property type="match status" value="1"/>
</dbReference>
<dbReference type="PANTHER" id="PTHR42967">
    <property type="entry name" value="METAL DEPENDENT HYDROLASE"/>
    <property type="match status" value="1"/>
</dbReference>
<accession>A0A1M4T8X7</accession>
<gene>
    <name evidence="1" type="ORF">SAMN02745784_00567</name>
</gene>
<keyword evidence="2" id="KW-1185">Reference proteome</keyword>
<dbReference type="Pfam" id="PF13483">
    <property type="entry name" value="Lactamase_B_3"/>
    <property type="match status" value="1"/>
</dbReference>
<evidence type="ECO:0000313" key="1">
    <source>
        <dbReference type="EMBL" id="SHE41012.1"/>
    </source>
</evidence>
<dbReference type="Proteomes" id="UP000184114">
    <property type="component" value="Unassembled WGS sequence"/>
</dbReference>
<dbReference type="InterPro" id="IPR036866">
    <property type="entry name" value="RibonucZ/Hydroxyglut_hydro"/>
</dbReference>
<sequence length="228" mass="27062">MNRLNIKIEHIFHSGFTVETENLFLVFDYYKGDISLKNKKNIVFATHSHEDHFNPTIFKWRNKNKGINYILSSDIEIKDKDENIYSIAPYEELELEEVKIKTFGSTDMGVSFLVNIDNINIFHAGDLNWWYWEEDTEEEKLNMEKDFKEEISKIKNFPIDIAFFPVDPRLENAFSLGAEYFINEISPKYLIPMHFGDNFSTTKDFIHKMDNINTNIVEINHRNQIIYL</sequence>
<dbReference type="EMBL" id="FQTY01000002">
    <property type="protein sequence ID" value="SHE41012.1"/>
    <property type="molecule type" value="Genomic_DNA"/>
</dbReference>
<name>A0A1M4T8X7_9FIRM</name>
<organism evidence="1 2">
    <name type="scientific">Tissierella praeacuta DSM 18095</name>
    <dbReference type="NCBI Taxonomy" id="1123404"/>
    <lineage>
        <taxon>Bacteria</taxon>
        <taxon>Bacillati</taxon>
        <taxon>Bacillota</taxon>
        <taxon>Tissierellia</taxon>
        <taxon>Tissierellales</taxon>
        <taxon>Tissierellaceae</taxon>
        <taxon>Tissierella</taxon>
    </lineage>
</organism>
<dbReference type="SUPFAM" id="SSF56281">
    <property type="entry name" value="Metallo-hydrolase/oxidoreductase"/>
    <property type="match status" value="1"/>
</dbReference>
<dbReference type="AlphaFoldDB" id="A0A1M4T8X7"/>
<dbReference type="PANTHER" id="PTHR42967:SF1">
    <property type="entry name" value="MBL FOLD METALLO-HYDROLASE"/>
    <property type="match status" value="1"/>
</dbReference>